<geneLocation type="plasmid" evidence="2">
    <name>pKPAL1</name>
</geneLocation>
<dbReference type="AlphaFoldDB" id="A0A1Y1AUT0"/>
<dbReference type="EMBL" id="LC201956">
    <property type="protein sequence ID" value="BAX51290.1"/>
    <property type="molecule type" value="Genomic_DNA"/>
</dbReference>
<gene>
    <name evidence="2" type="primary">repB</name>
</gene>
<evidence type="ECO:0000256" key="1">
    <source>
        <dbReference type="SAM" id="MobiDB-lite"/>
    </source>
</evidence>
<feature type="region of interest" description="Disordered" evidence="1">
    <location>
        <begin position="81"/>
        <end position="102"/>
    </location>
</feature>
<dbReference type="RefSeq" id="WP_176455523.1">
    <property type="nucleotide sequence ID" value="NZ_LC201956.1"/>
</dbReference>
<evidence type="ECO:0000313" key="2">
    <source>
        <dbReference type="EMBL" id="BAX51290.1"/>
    </source>
</evidence>
<name>A0A1Y1AUT0_9MICC</name>
<reference evidence="2" key="1">
    <citation type="journal article" date="2017" name="J. Biosci. Bioeng.">
        <title>Characterization of two cryptic plasmids from Kocuria palustris IPUFS-1 and construction of novel Escherichia coli-Kocuria shuttle vector for biocatalysis.</title>
        <authorList>
            <person name="Toda H."/>
            <person name="Koyanagi T."/>
            <person name="Enomoto T."/>
            <person name="Itoh N."/>
        </authorList>
    </citation>
    <scope>NUCLEOTIDE SEQUENCE</scope>
    <source>
        <strain evidence="2">IPUFS-1</strain>
        <plasmid evidence="2">pKPAL1</plasmid>
    </source>
</reference>
<keyword evidence="2" id="KW-0614">Plasmid</keyword>
<feature type="region of interest" description="Disordered" evidence="1">
    <location>
        <begin position="1"/>
        <end position="40"/>
    </location>
</feature>
<proteinExistence type="predicted"/>
<sequence length="102" mass="11955">MGDRYDRKGSSISEMSRGTGLSPATIKRWTSRSRDEWLQQKADEREAIRAFHDDEGHSWPQTAKHFRLDVSTVKRRAYRAREERKQEIAEQLQPPLPFPTNS</sequence>
<protein>
    <submittedName>
        <fullName evidence="2">Replication protein</fullName>
    </submittedName>
</protein>
<accession>A0A1Y1AUT0</accession>
<organism evidence="2">
    <name type="scientific">Kocuria palustris</name>
    <dbReference type="NCBI Taxonomy" id="71999"/>
    <lineage>
        <taxon>Bacteria</taxon>
        <taxon>Bacillati</taxon>
        <taxon>Actinomycetota</taxon>
        <taxon>Actinomycetes</taxon>
        <taxon>Micrococcales</taxon>
        <taxon>Micrococcaceae</taxon>
        <taxon>Kocuria</taxon>
    </lineage>
</organism>